<keyword evidence="7" id="KW-1005">Bacterial flagellum biogenesis</keyword>
<evidence type="ECO:0000313" key="8">
    <source>
        <dbReference type="EMBL" id="MBO8457693.1"/>
    </source>
</evidence>
<keyword evidence="7" id="KW-1006">Bacterial flagellum protein export</keyword>
<evidence type="ECO:0000256" key="6">
    <source>
        <dbReference type="ARBA" id="ARBA00023136"/>
    </source>
</evidence>
<feature type="transmembrane region" description="Helical" evidence="7">
    <location>
        <begin position="7"/>
        <end position="33"/>
    </location>
</feature>
<evidence type="ECO:0000256" key="3">
    <source>
        <dbReference type="ARBA" id="ARBA00022475"/>
    </source>
</evidence>
<name>A0A9D9HPZ3_9SPIR</name>
<dbReference type="AlphaFoldDB" id="A0A9D9HPZ3"/>
<dbReference type="InterPro" id="IPR006301">
    <property type="entry name" value="FlhA"/>
</dbReference>
<feature type="transmembrane region" description="Helical" evidence="7">
    <location>
        <begin position="209"/>
        <end position="228"/>
    </location>
</feature>
<reference evidence="8" key="2">
    <citation type="journal article" date="2021" name="PeerJ">
        <title>Extensive microbial diversity within the chicken gut microbiome revealed by metagenomics and culture.</title>
        <authorList>
            <person name="Gilroy R."/>
            <person name="Ravi A."/>
            <person name="Getino M."/>
            <person name="Pursley I."/>
            <person name="Horton D.L."/>
            <person name="Alikhan N.F."/>
            <person name="Baker D."/>
            <person name="Gharbi K."/>
            <person name="Hall N."/>
            <person name="Watson M."/>
            <person name="Adriaenssens E.M."/>
            <person name="Foster-Nyarko E."/>
            <person name="Jarju S."/>
            <person name="Secka A."/>
            <person name="Antonio M."/>
            <person name="Oren A."/>
            <person name="Chaudhuri R.R."/>
            <person name="La Ragione R."/>
            <person name="Hildebrand F."/>
            <person name="Pallen M.J."/>
        </authorList>
    </citation>
    <scope>NUCLEOTIDE SEQUENCE</scope>
    <source>
        <strain evidence="8">10532</strain>
    </source>
</reference>
<dbReference type="InterPro" id="IPR042194">
    <property type="entry name" value="FHIPEP_1"/>
</dbReference>
<dbReference type="Gene3D" id="3.40.50.12790">
    <property type="entry name" value="FHIPEP family, domain 4"/>
    <property type="match status" value="1"/>
</dbReference>
<comment type="function">
    <text evidence="7">Required for formation of the rod structure of the flagellar apparatus. Together with FliI and FliH, may constitute the export apparatus of flagellin.</text>
</comment>
<keyword evidence="7" id="KW-0653">Protein transport</keyword>
<dbReference type="EMBL" id="JADIMM010000073">
    <property type="protein sequence ID" value="MBO8457693.1"/>
    <property type="molecule type" value="Genomic_DNA"/>
</dbReference>
<dbReference type="InterPro" id="IPR001712">
    <property type="entry name" value="T3SS_FHIPEP"/>
</dbReference>
<accession>A0A9D9HPZ3</accession>
<dbReference type="InterPro" id="IPR042193">
    <property type="entry name" value="FHIPEP_3"/>
</dbReference>
<evidence type="ECO:0000256" key="5">
    <source>
        <dbReference type="ARBA" id="ARBA00022989"/>
    </source>
</evidence>
<dbReference type="Gene3D" id="3.40.30.60">
    <property type="entry name" value="FHIPEP family, domain 1"/>
    <property type="match status" value="1"/>
</dbReference>
<comment type="similarity">
    <text evidence="2 7">Belongs to the FHIPEP (flagella/HR/invasion proteins export pore) family.</text>
</comment>
<keyword evidence="6 7" id="KW-0472">Membrane</keyword>
<keyword evidence="8" id="KW-0282">Flagellum</keyword>
<gene>
    <name evidence="7 8" type="primary">flhA</name>
    <name evidence="8" type="ORF">IAA81_05635</name>
</gene>
<dbReference type="GO" id="GO:0044780">
    <property type="term" value="P:bacterial-type flagellum assembly"/>
    <property type="evidence" value="ECO:0007669"/>
    <property type="project" value="InterPro"/>
</dbReference>
<dbReference type="GO" id="GO:0009306">
    <property type="term" value="P:protein secretion"/>
    <property type="evidence" value="ECO:0007669"/>
    <property type="project" value="InterPro"/>
</dbReference>
<keyword evidence="5 7" id="KW-1133">Transmembrane helix</keyword>
<dbReference type="Proteomes" id="UP000823638">
    <property type="component" value="Unassembled WGS sequence"/>
</dbReference>
<keyword evidence="8" id="KW-0969">Cilium</keyword>
<feature type="transmembrane region" description="Helical" evidence="7">
    <location>
        <begin position="68"/>
        <end position="86"/>
    </location>
</feature>
<feature type="transmembrane region" description="Helical" evidence="7">
    <location>
        <begin position="106"/>
        <end position="134"/>
    </location>
</feature>
<keyword evidence="3 7" id="KW-1003">Cell membrane</keyword>
<evidence type="ECO:0000256" key="2">
    <source>
        <dbReference type="ARBA" id="ARBA00008835"/>
    </source>
</evidence>
<sequence>MSKKSGFVGALLGGSTELYIAIAVVLMVFMLIFPLPTMVLDFLMVCNIVLSLIILLSVLYLKRPIDFGTFPTMLLISTVFSFALNVSSTRSILTLGPDFDGQMIRAFSSFVVGGAEGTTGLVVGFVIFIILIAIQAMVVTKGATRAAEVAARFSLDAMNFKMLSVDSLLNSGSITEEDARRRKEDIQLESNFYGNMDGANKFISGGVKVGILITVVNLVAGIIVGMIFRGESFTEALETYCRLTIGDGLLAQIPSLLISVASGIIITKGSSEFSFGQELERDLLNDGKVYYSIAGILLLLSLIPAFPQFILLLMSILLGFLGYYLSKNKTRKEIAKKEKEAEKTAKAKNGSPGKISAVSPPDIISMEIGYALVPLVEKGGELLERITMIRNEVALDLGLTIPPVRIMDNVTIEPGGYRIKIRGIEVGRGEVRMGSYLCFNYQKEIDDIEGEKTIEPTFNLPALWISEENREKAERKGYIVTDVPSVMTTHMLEIIRRHAAEFIGRQEVQAMIDVVKKDYPAVVEEVMGASNPNRYDLGRIQKVLQGLLRENVSIRNFVVILETLADYAPLRAEPYYLVEKVRAALADQISFQYADEEKNLNVVTLSPAWEQKIEAATVVGASGPVLGLEPDMSQKFITDVNNVFSKIKDFGYMPIILTSEAVRLVVRNFLKKINPGIIVLGVPEISSEVNCRQVGVVDFE</sequence>
<dbReference type="GO" id="GO:0005886">
    <property type="term" value="C:plasma membrane"/>
    <property type="evidence" value="ECO:0007669"/>
    <property type="project" value="UniProtKB-SubCell"/>
</dbReference>
<dbReference type="Gene3D" id="1.10.8.540">
    <property type="entry name" value="FHIPEP family, domain 3"/>
    <property type="match status" value="1"/>
</dbReference>
<evidence type="ECO:0000256" key="4">
    <source>
        <dbReference type="ARBA" id="ARBA00022692"/>
    </source>
</evidence>
<keyword evidence="4 7" id="KW-0812">Transmembrane</keyword>
<comment type="caution">
    <text evidence="8">The sequence shown here is derived from an EMBL/GenBank/DDBJ whole genome shotgun (WGS) entry which is preliminary data.</text>
</comment>
<protein>
    <recommendedName>
        <fullName evidence="7">Flagellar biosynthesis protein FlhA</fullName>
    </recommendedName>
</protein>
<dbReference type="Pfam" id="PF00771">
    <property type="entry name" value="FHIPEP"/>
    <property type="match status" value="1"/>
</dbReference>
<dbReference type="PIRSF" id="PIRSF005419">
    <property type="entry name" value="FlhA"/>
    <property type="match status" value="1"/>
</dbReference>
<evidence type="ECO:0000313" key="9">
    <source>
        <dbReference type="Proteomes" id="UP000823638"/>
    </source>
</evidence>
<comment type="subcellular location">
    <subcellularLocation>
        <location evidence="1 7">Cell membrane</location>
        <topology evidence="1 7">Multi-pass membrane protein</topology>
    </subcellularLocation>
</comment>
<dbReference type="PANTHER" id="PTHR30161">
    <property type="entry name" value="FLAGELLAR EXPORT PROTEIN, MEMBRANE FLHA SUBUNIT-RELATED"/>
    <property type="match status" value="1"/>
</dbReference>
<feature type="transmembrane region" description="Helical" evidence="7">
    <location>
        <begin position="39"/>
        <end position="61"/>
    </location>
</feature>
<evidence type="ECO:0000256" key="7">
    <source>
        <dbReference type="RuleBase" id="RU364093"/>
    </source>
</evidence>
<proteinExistence type="inferred from homology"/>
<dbReference type="NCBIfam" id="TIGR01398">
    <property type="entry name" value="FlhA"/>
    <property type="match status" value="1"/>
</dbReference>
<dbReference type="PANTHER" id="PTHR30161:SF1">
    <property type="entry name" value="FLAGELLAR BIOSYNTHESIS PROTEIN FLHA-RELATED"/>
    <property type="match status" value="1"/>
</dbReference>
<reference evidence="8" key="1">
    <citation type="submission" date="2020-10" db="EMBL/GenBank/DDBJ databases">
        <authorList>
            <person name="Gilroy R."/>
        </authorList>
    </citation>
    <scope>NUCLEOTIDE SEQUENCE</scope>
    <source>
        <strain evidence="8">10532</strain>
    </source>
</reference>
<dbReference type="PRINTS" id="PR00949">
    <property type="entry name" value="TYPE3IMAPROT"/>
</dbReference>
<evidence type="ECO:0000256" key="1">
    <source>
        <dbReference type="ARBA" id="ARBA00004651"/>
    </source>
</evidence>
<keyword evidence="8" id="KW-0966">Cell projection</keyword>
<organism evidence="8 9">
    <name type="scientific">Candidatus Gallitreponema excrementavium</name>
    <dbReference type="NCBI Taxonomy" id="2840840"/>
    <lineage>
        <taxon>Bacteria</taxon>
        <taxon>Pseudomonadati</taxon>
        <taxon>Spirochaetota</taxon>
        <taxon>Spirochaetia</taxon>
        <taxon>Spirochaetales</taxon>
        <taxon>Candidatus Gallitreponema</taxon>
    </lineage>
</organism>
<keyword evidence="7" id="KW-0813">Transport</keyword>
<feature type="transmembrane region" description="Helical" evidence="7">
    <location>
        <begin position="287"/>
        <end position="303"/>
    </location>
</feature>
<feature type="transmembrane region" description="Helical" evidence="7">
    <location>
        <begin position="248"/>
        <end position="266"/>
    </location>
</feature>
<dbReference type="InterPro" id="IPR042196">
    <property type="entry name" value="FHIPEP_4"/>
</dbReference>